<dbReference type="InterPro" id="IPR041698">
    <property type="entry name" value="Methyltransf_25"/>
</dbReference>
<dbReference type="GO" id="GO:0008168">
    <property type="term" value="F:methyltransferase activity"/>
    <property type="evidence" value="ECO:0007669"/>
    <property type="project" value="UniProtKB-KW"/>
</dbReference>
<organism evidence="5 6">
    <name type="scientific">Sulfobacillus benefaciens</name>
    <dbReference type="NCBI Taxonomy" id="453960"/>
    <lineage>
        <taxon>Bacteria</taxon>
        <taxon>Bacillati</taxon>
        <taxon>Bacillota</taxon>
        <taxon>Clostridia</taxon>
        <taxon>Eubacteriales</taxon>
        <taxon>Clostridiales Family XVII. Incertae Sedis</taxon>
        <taxon>Sulfobacillus</taxon>
    </lineage>
</organism>
<evidence type="ECO:0000259" key="4">
    <source>
        <dbReference type="Pfam" id="PF13649"/>
    </source>
</evidence>
<keyword evidence="1" id="KW-0489">Methyltransferase</keyword>
<reference evidence="5 6" key="1">
    <citation type="journal article" date="2014" name="BMC Genomics">
        <title>Comparison of environmental and isolate Sulfobacillus genomes reveals diverse carbon, sulfur, nitrogen, and hydrogen metabolisms.</title>
        <authorList>
            <person name="Justice N.B."/>
            <person name="Norman A."/>
            <person name="Brown C.T."/>
            <person name="Singh A."/>
            <person name="Thomas B.C."/>
            <person name="Banfield J.F."/>
        </authorList>
    </citation>
    <scope>NUCLEOTIDE SEQUENCE [LARGE SCALE GENOMIC DNA]</scope>
    <source>
        <strain evidence="5">AMDSBA1</strain>
    </source>
</reference>
<keyword evidence="3" id="KW-0949">S-adenosyl-L-methionine</keyword>
<dbReference type="PANTHER" id="PTHR43464">
    <property type="entry name" value="METHYLTRANSFERASE"/>
    <property type="match status" value="1"/>
</dbReference>
<dbReference type="AlphaFoldDB" id="A0A2T2X9A9"/>
<dbReference type="Gene3D" id="3.40.50.150">
    <property type="entry name" value="Vaccinia Virus protein VP39"/>
    <property type="match status" value="1"/>
</dbReference>
<dbReference type="SUPFAM" id="SSF53335">
    <property type="entry name" value="S-adenosyl-L-methionine-dependent methyltransferases"/>
    <property type="match status" value="1"/>
</dbReference>
<keyword evidence="2" id="KW-0808">Transferase</keyword>
<evidence type="ECO:0000313" key="5">
    <source>
        <dbReference type="EMBL" id="PSR31101.1"/>
    </source>
</evidence>
<evidence type="ECO:0000256" key="3">
    <source>
        <dbReference type="ARBA" id="ARBA00022691"/>
    </source>
</evidence>
<comment type="caution">
    <text evidence="5">The sequence shown here is derived from an EMBL/GenBank/DDBJ whole genome shotgun (WGS) entry which is preliminary data.</text>
</comment>
<name>A0A2T2X9A9_9FIRM</name>
<dbReference type="InterPro" id="IPR029063">
    <property type="entry name" value="SAM-dependent_MTases_sf"/>
</dbReference>
<dbReference type="Pfam" id="PF13649">
    <property type="entry name" value="Methyltransf_25"/>
    <property type="match status" value="1"/>
</dbReference>
<dbReference type="GO" id="GO:0032259">
    <property type="term" value="P:methylation"/>
    <property type="evidence" value="ECO:0007669"/>
    <property type="project" value="UniProtKB-KW"/>
</dbReference>
<dbReference type="Proteomes" id="UP000242699">
    <property type="component" value="Unassembled WGS sequence"/>
</dbReference>
<sequence>MINTAQDAKFPHKRRGCQKMSLSGYDAFSWLYQRYWDDYTDIVWPLIQSSVLPQIGSGSRVLDLCCGTGKMAAKLSGQGFQVTGIDNSKEMIKIARIHAPEATLLCQDARRIHMEHRVQAVFSLFDSLNHMPTLDDLATVFEQVWSVLNPGGLFFFDMNGVEKYESRWPGRDAIICRDHVAAISTQYDLKTRVATFNAAVFRFVEGQWIRDDVHLTQTAYSTGEIRQALEHTGFQPVRILNGSQGRSPASFYGRLFFWAHKPESA</sequence>
<evidence type="ECO:0000256" key="2">
    <source>
        <dbReference type="ARBA" id="ARBA00022679"/>
    </source>
</evidence>
<evidence type="ECO:0000256" key="1">
    <source>
        <dbReference type="ARBA" id="ARBA00022603"/>
    </source>
</evidence>
<feature type="domain" description="Methyltransferase" evidence="4">
    <location>
        <begin position="61"/>
        <end position="152"/>
    </location>
</feature>
<proteinExistence type="predicted"/>
<evidence type="ECO:0000313" key="6">
    <source>
        <dbReference type="Proteomes" id="UP000242699"/>
    </source>
</evidence>
<dbReference type="PANTHER" id="PTHR43464:SF19">
    <property type="entry name" value="UBIQUINONE BIOSYNTHESIS O-METHYLTRANSFERASE, MITOCHONDRIAL"/>
    <property type="match status" value="1"/>
</dbReference>
<accession>A0A2T2X9A9</accession>
<dbReference type="Gene3D" id="2.20.25.110">
    <property type="entry name" value="S-adenosyl-L-methionine-dependent methyltransferases"/>
    <property type="match status" value="1"/>
</dbReference>
<dbReference type="EMBL" id="PXYT01000004">
    <property type="protein sequence ID" value="PSR31101.1"/>
    <property type="molecule type" value="Genomic_DNA"/>
</dbReference>
<protein>
    <recommendedName>
        <fullName evidence="4">Methyltransferase domain-containing protein</fullName>
    </recommendedName>
</protein>
<gene>
    <name evidence="5" type="ORF">C7B43_03095</name>
</gene>
<dbReference type="CDD" id="cd02440">
    <property type="entry name" value="AdoMet_MTases"/>
    <property type="match status" value="1"/>
</dbReference>